<dbReference type="GO" id="GO:0071014">
    <property type="term" value="C:post-mRNA release spliceosomal complex"/>
    <property type="evidence" value="ECO:0007669"/>
    <property type="project" value="UniProtKB-ARBA"/>
</dbReference>
<dbReference type="Gene3D" id="1.10.287.660">
    <property type="entry name" value="Helix hairpin bin"/>
    <property type="match status" value="1"/>
</dbReference>
<dbReference type="Proteomes" id="UP000095038">
    <property type="component" value="Unassembled WGS sequence"/>
</dbReference>
<dbReference type="GO" id="GO:0000350">
    <property type="term" value="P:generation of catalytic spliceosome for second transesterification step"/>
    <property type="evidence" value="ECO:0007669"/>
    <property type="project" value="InterPro"/>
</dbReference>
<dbReference type="AlphaFoldDB" id="A0A1D2VQR3"/>
<accession>A0A1D2VQR3</accession>
<dbReference type="Pfam" id="PF06246">
    <property type="entry name" value="Isy1"/>
    <property type="match status" value="1"/>
</dbReference>
<name>A0A1D2VQR3_9ASCO</name>
<dbReference type="SUPFAM" id="SSF140102">
    <property type="entry name" value="ISY1 domain-like"/>
    <property type="match status" value="1"/>
</dbReference>
<evidence type="ECO:0000256" key="2">
    <source>
        <dbReference type="ARBA" id="ARBA00007002"/>
    </source>
</evidence>
<sequence length="322" mass="38346">MSRNSEKAQSLLFKYQEFKALEKGYININRLKRPRNVKSVKDLKLSEKWRNQVLGEISRKITLIQDEMLSDYQIRDLNDEINKLMREKLAWEYHIKEIGGPDYIRFSKKQNQNYSNEFVIRGYRYFGRAKHLPDVQELIKQQATEKQSNLKIFENEKSNKKLIYERLNRIDAEYYGLYEHDVNSEIAYSINKNQKNIYDQILDILGSEYIANDNKYKIMQENNLKISDSLENLDLNDHTNPDGKNFYNDELLNAEDDLSKKLFLKLKNNYNSNDKLINNSDDLSIIDIDNDEDPHQVPTLQEIENFILNRKKKLMKIEVNSR</sequence>
<evidence type="ECO:0000313" key="9">
    <source>
        <dbReference type="Proteomes" id="UP000095038"/>
    </source>
</evidence>
<comment type="subcellular location">
    <subcellularLocation>
        <location evidence="1">Nucleus</location>
    </subcellularLocation>
</comment>
<keyword evidence="5" id="KW-0508">mRNA splicing</keyword>
<proteinExistence type="inferred from homology"/>
<keyword evidence="9" id="KW-1185">Reference proteome</keyword>
<dbReference type="FunFam" id="1.10.287.660:FF:000001">
    <property type="entry name" value="pre-mRNA-splicing factor ISY1 homolog"/>
    <property type="match status" value="1"/>
</dbReference>
<dbReference type="GO" id="GO:0000974">
    <property type="term" value="C:Prp19 complex"/>
    <property type="evidence" value="ECO:0007669"/>
    <property type="project" value="UniProtKB-ARBA"/>
</dbReference>
<dbReference type="GO" id="GO:0005684">
    <property type="term" value="C:U2-type spliceosomal complex"/>
    <property type="evidence" value="ECO:0007669"/>
    <property type="project" value="UniProtKB-ARBA"/>
</dbReference>
<evidence type="ECO:0000256" key="6">
    <source>
        <dbReference type="ARBA" id="ARBA00023242"/>
    </source>
</evidence>
<organism evidence="8 9">
    <name type="scientific">Ascoidea rubescens DSM 1968</name>
    <dbReference type="NCBI Taxonomy" id="1344418"/>
    <lineage>
        <taxon>Eukaryota</taxon>
        <taxon>Fungi</taxon>
        <taxon>Dikarya</taxon>
        <taxon>Ascomycota</taxon>
        <taxon>Saccharomycotina</taxon>
        <taxon>Saccharomycetes</taxon>
        <taxon>Ascoideaceae</taxon>
        <taxon>Ascoidea</taxon>
    </lineage>
</organism>
<dbReference type="GeneID" id="30966033"/>
<dbReference type="PANTHER" id="PTHR13021">
    <property type="entry name" value="PRE-MRNA-SPLICING FACTOR ISY1"/>
    <property type="match status" value="1"/>
</dbReference>
<evidence type="ECO:0000256" key="7">
    <source>
        <dbReference type="ARBA" id="ARBA00073166"/>
    </source>
</evidence>
<evidence type="ECO:0000313" key="8">
    <source>
        <dbReference type="EMBL" id="ODV63956.1"/>
    </source>
</evidence>
<dbReference type="InterPro" id="IPR029012">
    <property type="entry name" value="Helix_hairpin_bin_sf"/>
</dbReference>
<keyword evidence="4" id="KW-0747">Spliceosome</keyword>
<dbReference type="InterPro" id="IPR037200">
    <property type="entry name" value="Isy1_sf"/>
</dbReference>
<protein>
    <recommendedName>
        <fullName evidence="3">Pre-mRNA-splicing factor ISY1</fullName>
    </recommendedName>
    <alternativeName>
        <fullName evidence="7">Pre-mRNA-splicing factor isy1</fullName>
    </alternativeName>
</protein>
<gene>
    <name evidence="8" type="ORF">ASCRUDRAFT_73686</name>
</gene>
<dbReference type="InParanoid" id="A0A1D2VQR3"/>
<evidence type="ECO:0000256" key="5">
    <source>
        <dbReference type="ARBA" id="ARBA00023187"/>
    </source>
</evidence>
<evidence type="ECO:0000256" key="1">
    <source>
        <dbReference type="ARBA" id="ARBA00004123"/>
    </source>
</evidence>
<evidence type="ECO:0000256" key="3">
    <source>
        <dbReference type="ARBA" id="ARBA00019194"/>
    </source>
</evidence>
<dbReference type="InterPro" id="IPR009360">
    <property type="entry name" value="Isy1"/>
</dbReference>
<dbReference type="EMBL" id="KV454475">
    <property type="protein sequence ID" value="ODV63956.1"/>
    <property type="molecule type" value="Genomic_DNA"/>
</dbReference>
<reference evidence="9" key="1">
    <citation type="submission" date="2016-05" db="EMBL/GenBank/DDBJ databases">
        <title>Comparative genomics of biotechnologically important yeasts.</title>
        <authorList>
            <consortium name="DOE Joint Genome Institute"/>
            <person name="Riley R."/>
            <person name="Haridas S."/>
            <person name="Wolfe K.H."/>
            <person name="Lopes M.R."/>
            <person name="Hittinger C.T."/>
            <person name="Goker M."/>
            <person name="Salamov A."/>
            <person name="Wisecaver J."/>
            <person name="Long T.M."/>
            <person name="Aerts A.L."/>
            <person name="Barry K."/>
            <person name="Choi C."/>
            <person name="Clum A."/>
            <person name="Coughlan A.Y."/>
            <person name="Deshpande S."/>
            <person name="Douglass A.P."/>
            <person name="Hanson S.J."/>
            <person name="Klenk H.-P."/>
            <person name="Labutti K."/>
            <person name="Lapidus A."/>
            <person name="Lindquist E."/>
            <person name="Lipzen A."/>
            <person name="Meier-Kolthoff J.P."/>
            <person name="Ohm R.A."/>
            <person name="Otillar R.P."/>
            <person name="Pangilinan J."/>
            <person name="Peng Y."/>
            <person name="Rokas A."/>
            <person name="Rosa C.A."/>
            <person name="Scheuner C."/>
            <person name="Sibirny A.A."/>
            <person name="Slot J.C."/>
            <person name="Stielow J.B."/>
            <person name="Sun H."/>
            <person name="Kurtzman C.P."/>
            <person name="Blackwell M."/>
            <person name="Grigoriev I.V."/>
            <person name="Jeffries T.W."/>
        </authorList>
    </citation>
    <scope>NUCLEOTIDE SEQUENCE [LARGE SCALE GENOMIC DNA]</scope>
    <source>
        <strain evidence="9">DSM 1968</strain>
    </source>
</reference>
<dbReference type="FunCoup" id="A0A1D2VQR3">
    <property type="interactions" value="226"/>
</dbReference>
<dbReference type="OrthoDB" id="1739576at2759"/>
<dbReference type="RefSeq" id="XP_020050263.1">
    <property type="nucleotide sequence ID" value="XM_020192397.1"/>
</dbReference>
<keyword evidence="4" id="KW-0507">mRNA processing</keyword>
<evidence type="ECO:0000256" key="4">
    <source>
        <dbReference type="ARBA" id="ARBA00022728"/>
    </source>
</evidence>
<dbReference type="STRING" id="1344418.A0A1D2VQR3"/>
<keyword evidence="6" id="KW-0539">Nucleus</keyword>
<comment type="similarity">
    <text evidence="2">Belongs to the ISY1 family.</text>
</comment>